<evidence type="ECO:0000313" key="2">
    <source>
        <dbReference type="EMBL" id="TKV99286.1"/>
    </source>
</evidence>
<dbReference type="Gramene" id="TKV99286">
    <property type="protein sequence ID" value="TKV99286"/>
    <property type="gene ID" value="SEVIR_8G032950v2"/>
</dbReference>
<proteinExistence type="predicted"/>
<dbReference type="Proteomes" id="UP000298652">
    <property type="component" value="Chromosome 8"/>
</dbReference>
<protein>
    <recommendedName>
        <fullName evidence="4">Sema domain-containing protein</fullName>
    </recommendedName>
</protein>
<dbReference type="AlphaFoldDB" id="A0A4U6TP60"/>
<keyword evidence="1" id="KW-0732">Signal</keyword>
<reference evidence="2" key="1">
    <citation type="submission" date="2019-03" db="EMBL/GenBank/DDBJ databases">
        <title>WGS assembly of Setaria viridis.</title>
        <authorList>
            <person name="Huang P."/>
            <person name="Jenkins J."/>
            <person name="Grimwood J."/>
            <person name="Barry K."/>
            <person name="Healey A."/>
            <person name="Mamidi S."/>
            <person name="Sreedasyam A."/>
            <person name="Shu S."/>
            <person name="Feldman M."/>
            <person name="Wu J."/>
            <person name="Yu Y."/>
            <person name="Chen C."/>
            <person name="Johnson J."/>
            <person name="Rokhsar D."/>
            <person name="Baxter I."/>
            <person name="Schmutz J."/>
            <person name="Brutnell T."/>
            <person name="Kellogg E."/>
        </authorList>
    </citation>
    <scope>NUCLEOTIDE SEQUENCE [LARGE SCALE GENOMIC DNA]</scope>
</reference>
<sequence length="36" mass="4314">MLRFYNLFVLIFLEASCTRFPLYICVRETSAKFHSP</sequence>
<name>A0A4U6TP60_SETVI</name>
<gene>
    <name evidence="2" type="ORF">SEVIR_8G032950v2</name>
</gene>
<evidence type="ECO:0000313" key="3">
    <source>
        <dbReference type="Proteomes" id="UP000298652"/>
    </source>
</evidence>
<evidence type="ECO:0008006" key="4">
    <source>
        <dbReference type="Google" id="ProtNLM"/>
    </source>
</evidence>
<accession>A0A4U6TP60</accession>
<keyword evidence="3" id="KW-1185">Reference proteome</keyword>
<dbReference type="EMBL" id="CM016559">
    <property type="protein sequence ID" value="TKV99286.1"/>
    <property type="molecule type" value="Genomic_DNA"/>
</dbReference>
<evidence type="ECO:0000256" key="1">
    <source>
        <dbReference type="SAM" id="SignalP"/>
    </source>
</evidence>
<organism evidence="2 3">
    <name type="scientific">Setaria viridis</name>
    <name type="common">Green bristlegrass</name>
    <name type="synonym">Setaria italica subsp. viridis</name>
    <dbReference type="NCBI Taxonomy" id="4556"/>
    <lineage>
        <taxon>Eukaryota</taxon>
        <taxon>Viridiplantae</taxon>
        <taxon>Streptophyta</taxon>
        <taxon>Embryophyta</taxon>
        <taxon>Tracheophyta</taxon>
        <taxon>Spermatophyta</taxon>
        <taxon>Magnoliopsida</taxon>
        <taxon>Liliopsida</taxon>
        <taxon>Poales</taxon>
        <taxon>Poaceae</taxon>
        <taxon>PACMAD clade</taxon>
        <taxon>Panicoideae</taxon>
        <taxon>Panicodae</taxon>
        <taxon>Paniceae</taxon>
        <taxon>Cenchrinae</taxon>
        <taxon>Setaria</taxon>
    </lineage>
</organism>
<feature type="signal peptide" evidence="1">
    <location>
        <begin position="1"/>
        <end position="17"/>
    </location>
</feature>
<feature type="chain" id="PRO_5020594062" description="Sema domain-containing protein" evidence="1">
    <location>
        <begin position="18"/>
        <end position="36"/>
    </location>
</feature>